<accession>A0A1Y5NXQ4</accession>
<reference evidence="2" key="1">
    <citation type="submission" date="2016-03" db="EMBL/GenBank/DDBJ databases">
        <authorList>
            <person name="Ploux O."/>
        </authorList>
    </citation>
    <scope>NUCLEOTIDE SEQUENCE</scope>
    <source>
        <strain evidence="2">UC1</strain>
    </source>
</reference>
<proteinExistence type="predicted"/>
<evidence type="ECO:0000313" key="2">
    <source>
        <dbReference type="EMBL" id="SBS71173.1"/>
    </source>
</evidence>
<feature type="domain" description="Cupin type-2" evidence="1">
    <location>
        <begin position="68"/>
        <end position="125"/>
    </location>
</feature>
<gene>
    <name evidence="2" type="ORF">MIPYR_100031</name>
</gene>
<name>A0A1Y5NXQ4_9MICO</name>
<sequence length="184" mass="20340">MSMAMSFPADDPEKVPFAGILPAAPQPYVLGNGEGERSLVFDQLFTILASGDETDGQYGAFTMAGRRGDRIPAHRHLRTHEFFYVVDGEISVWMDDSADYHSKTTLVTGDFAYVPAGIIHAFQIHNSTKVFGCGTAGFERFFHAIGQKTDATEPEGVYVPPFEVLRAAGEKYATVFMPEFQFRD</sequence>
<dbReference type="CDD" id="cd02215">
    <property type="entry name" value="cupin_QDO_N_C"/>
    <property type="match status" value="1"/>
</dbReference>
<dbReference type="Pfam" id="PF07883">
    <property type="entry name" value="Cupin_2"/>
    <property type="match status" value="1"/>
</dbReference>
<dbReference type="InterPro" id="IPR013096">
    <property type="entry name" value="Cupin_2"/>
</dbReference>
<dbReference type="InterPro" id="IPR053146">
    <property type="entry name" value="QDO-like"/>
</dbReference>
<dbReference type="InterPro" id="IPR014710">
    <property type="entry name" value="RmlC-like_jellyroll"/>
</dbReference>
<evidence type="ECO:0000259" key="1">
    <source>
        <dbReference type="Pfam" id="PF07883"/>
    </source>
</evidence>
<dbReference type="AlphaFoldDB" id="A0A1Y5NXQ4"/>
<dbReference type="InterPro" id="IPR011051">
    <property type="entry name" value="RmlC_Cupin_sf"/>
</dbReference>
<dbReference type="PANTHER" id="PTHR36440">
    <property type="entry name" value="PUTATIVE (AFU_ORTHOLOGUE AFUA_8G07350)-RELATED"/>
    <property type="match status" value="1"/>
</dbReference>
<organism evidence="2">
    <name type="scientific">uncultured Microbacterium sp</name>
    <dbReference type="NCBI Taxonomy" id="191216"/>
    <lineage>
        <taxon>Bacteria</taxon>
        <taxon>Bacillati</taxon>
        <taxon>Actinomycetota</taxon>
        <taxon>Actinomycetes</taxon>
        <taxon>Micrococcales</taxon>
        <taxon>Microbacteriaceae</taxon>
        <taxon>Microbacterium</taxon>
        <taxon>environmental samples</taxon>
    </lineage>
</organism>
<dbReference type="Gene3D" id="2.60.120.10">
    <property type="entry name" value="Jelly Rolls"/>
    <property type="match status" value="1"/>
</dbReference>
<protein>
    <recommendedName>
        <fullName evidence="1">Cupin type-2 domain-containing protein</fullName>
    </recommendedName>
</protein>
<dbReference type="SUPFAM" id="SSF51182">
    <property type="entry name" value="RmlC-like cupins"/>
    <property type="match status" value="1"/>
</dbReference>
<dbReference type="PANTHER" id="PTHR36440:SF1">
    <property type="entry name" value="PUTATIVE (AFU_ORTHOLOGUE AFUA_8G07350)-RELATED"/>
    <property type="match status" value="1"/>
</dbReference>
<dbReference type="EMBL" id="FLQR01000002">
    <property type="protein sequence ID" value="SBS71173.1"/>
    <property type="molecule type" value="Genomic_DNA"/>
</dbReference>